<keyword evidence="6" id="KW-1185">Reference proteome</keyword>
<proteinExistence type="predicted"/>
<dbReference type="GO" id="GO:0003723">
    <property type="term" value="F:RNA binding"/>
    <property type="evidence" value="ECO:0007669"/>
    <property type="project" value="InterPro"/>
</dbReference>
<dbReference type="InterPro" id="IPR036516">
    <property type="entry name" value="Transl_repress_RegA_sf"/>
</dbReference>
<keyword evidence="4" id="KW-0810">Translation regulation</keyword>
<evidence type="ECO:0000256" key="2">
    <source>
        <dbReference type="ARBA" id="ARBA00017936"/>
    </source>
</evidence>
<dbReference type="SUPFAM" id="SSF55064">
    <property type="entry name" value="Translational regulator protein regA"/>
    <property type="match status" value="1"/>
</dbReference>
<evidence type="ECO:0000256" key="1">
    <source>
        <dbReference type="ARBA" id="ARBA00003563"/>
    </source>
</evidence>
<evidence type="ECO:0000313" key="6">
    <source>
        <dbReference type="Proteomes" id="UP000318470"/>
    </source>
</evidence>
<dbReference type="KEGG" id="vg:55616185"/>
<dbReference type="GeneID" id="55616185"/>
<keyword evidence="3" id="KW-0678">Repressor</keyword>
<comment type="function">
    <text evidence="1">Controls the translation of a number of proteins (such as regA itself, rIIB and at least 35 others) by binding to their mRNA.</text>
</comment>
<dbReference type="EMBL" id="MK795384">
    <property type="protein sequence ID" value="QDB73348.1"/>
    <property type="molecule type" value="Genomic_DNA"/>
</dbReference>
<organism evidence="5 6">
    <name type="scientific">Vibrio phage VAP7</name>
    <dbReference type="NCBI Taxonomy" id="2584487"/>
    <lineage>
        <taxon>Viruses</taxon>
        <taxon>Duplodnaviria</taxon>
        <taxon>Heunggongvirae</taxon>
        <taxon>Uroviricota</taxon>
        <taxon>Caudoviricetes</taxon>
        <taxon>Pantevenvirales</taxon>
        <taxon>Ackermannviridae</taxon>
        <taxon>Vapseptimavirus</taxon>
        <taxon>Vapseptimavirus VAP7</taxon>
    </lineage>
</organism>
<sequence length="143" mass="16498">MQTSNLLEIKLVDDTKCVITPESSYEAAHNAFCKLKETLTRIGTKEGNTLRQECYVLHRRGKYYLCHFNQLKHLDGEEVKYTVTDIGIRNKIAEVLSNWNMIQTVEDVSNVWPKALMSGIMVIPFKDVDKYELISPYNIGVKR</sequence>
<dbReference type="Proteomes" id="UP000318470">
    <property type="component" value="Segment"/>
</dbReference>
<dbReference type="RefSeq" id="YP_009845822.1">
    <property type="nucleotide sequence ID" value="NC_048765.1"/>
</dbReference>
<dbReference type="Gene3D" id="3.30.70.650">
    <property type="entry name" value="Translation repressor RegA"/>
    <property type="match status" value="1"/>
</dbReference>
<evidence type="ECO:0000256" key="4">
    <source>
        <dbReference type="ARBA" id="ARBA00022845"/>
    </source>
</evidence>
<evidence type="ECO:0000313" key="5">
    <source>
        <dbReference type="EMBL" id="QDB73348.1"/>
    </source>
</evidence>
<dbReference type="InterPro" id="IPR002702">
    <property type="entry name" value="Transl_repress_RegA"/>
</dbReference>
<name>A0A4Y5TVI4_9CAUD</name>
<reference evidence="5 6" key="1">
    <citation type="submission" date="2019-04" db="EMBL/GenBank/DDBJ databases">
        <authorList>
            <person name="Gao M."/>
            <person name="Bai C."/>
            <person name="Tong Y."/>
            <person name="Xu X."/>
        </authorList>
    </citation>
    <scope>NUCLEOTIDE SEQUENCE [LARGE SCALE GENOMIC DNA]</scope>
    <source>
        <strain evidence="5 6">Vibrio alginolyticus VA1</strain>
    </source>
</reference>
<evidence type="ECO:0000256" key="3">
    <source>
        <dbReference type="ARBA" id="ARBA00022491"/>
    </source>
</evidence>
<dbReference type="Pfam" id="PF01818">
    <property type="entry name" value="Translat_reg"/>
    <property type="match status" value="1"/>
</dbReference>
<protein>
    <recommendedName>
        <fullName evidence="2">Translation repressor protein</fullName>
    </recommendedName>
</protein>
<accession>A0A4Y5TVI4</accession>